<dbReference type="CDD" id="cd01392">
    <property type="entry name" value="HTH_LacI"/>
    <property type="match status" value="1"/>
</dbReference>
<keyword evidence="2" id="KW-0238">DNA-binding</keyword>
<evidence type="ECO:0000256" key="2">
    <source>
        <dbReference type="ARBA" id="ARBA00023125"/>
    </source>
</evidence>
<organism evidence="5 6">
    <name type="scientific">Coprococcus eutactus</name>
    <dbReference type="NCBI Taxonomy" id="33043"/>
    <lineage>
        <taxon>Bacteria</taxon>
        <taxon>Bacillati</taxon>
        <taxon>Bacillota</taxon>
        <taxon>Clostridia</taxon>
        <taxon>Lachnospirales</taxon>
        <taxon>Lachnospiraceae</taxon>
        <taxon>Coprococcus</taxon>
    </lineage>
</organism>
<dbReference type="PANTHER" id="PTHR30146:SF109">
    <property type="entry name" value="HTH-TYPE TRANSCRIPTIONAL REGULATOR GALS"/>
    <property type="match status" value="1"/>
</dbReference>
<comment type="caution">
    <text evidence="5">The sequence shown here is derived from an EMBL/GenBank/DDBJ whole genome shotgun (WGS) entry which is preliminary data.</text>
</comment>
<dbReference type="OrthoDB" id="2026446at2"/>
<dbReference type="Proteomes" id="UP000283295">
    <property type="component" value="Unassembled WGS sequence"/>
</dbReference>
<protein>
    <submittedName>
        <fullName evidence="5">LacI family transcriptional regulator</fullName>
    </submittedName>
</protein>
<dbReference type="Gene3D" id="1.10.260.40">
    <property type="entry name" value="lambda repressor-like DNA-binding domains"/>
    <property type="match status" value="1"/>
</dbReference>
<name>A0A3R6CTR4_9FIRM</name>
<proteinExistence type="predicted"/>
<dbReference type="AlphaFoldDB" id="A0A3R6CTR4"/>
<dbReference type="InterPro" id="IPR046335">
    <property type="entry name" value="LacI/GalR-like_sensor"/>
</dbReference>
<dbReference type="EMBL" id="QRVK01000024">
    <property type="protein sequence ID" value="RGS40881.1"/>
    <property type="molecule type" value="Genomic_DNA"/>
</dbReference>
<keyword evidence="3" id="KW-0804">Transcription</keyword>
<dbReference type="PANTHER" id="PTHR30146">
    <property type="entry name" value="LACI-RELATED TRANSCRIPTIONAL REPRESSOR"/>
    <property type="match status" value="1"/>
</dbReference>
<dbReference type="SMART" id="SM00354">
    <property type="entry name" value="HTH_LACI"/>
    <property type="match status" value="1"/>
</dbReference>
<dbReference type="InterPro" id="IPR000843">
    <property type="entry name" value="HTH_LacI"/>
</dbReference>
<dbReference type="GO" id="GO:0000976">
    <property type="term" value="F:transcription cis-regulatory region binding"/>
    <property type="evidence" value="ECO:0007669"/>
    <property type="project" value="TreeGrafter"/>
</dbReference>
<accession>A0A3R6CTR4</accession>
<dbReference type="CDD" id="cd19974">
    <property type="entry name" value="PBP1_LacI-like"/>
    <property type="match status" value="1"/>
</dbReference>
<gene>
    <name evidence="5" type="ORF">DWX94_09490</name>
</gene>
<evidence type="ECO:0000256" key="3">
    <source>
        <dbReference type="ARBA" id="ARBA00023163"/>
    </source>
</evidence>
<sequence>MAKSVKLGDIAAIVGVSTVTVSKALSDQKGVSEELRAQIKQLADEMGYQSPSEIRKKTAKKKYNIGVLIQEIYLGKYPSFYWQLYQVLNKKAVTRGCFTMLEFVTRDSVLNADMPMLLEDDKVDGIVVVGSMGKEYLEKLEKTAKVPIEYVDYYDNSRPIDTVIANSFYGSYMLTNYLHDMGHRDIAYVGTIGSTNSITDRYLGYVKSLLEHDIPLREDWVIPDRDVKTGQFDEENCFKLPGNMPTAFVCNCDLAAATLIKILNAAGYRVPEDVSVVGFDNYLYPGTCDIGVTTYEINMQEMAERTLHKIIKKISNEKYTDGIFVVDGRIVIKDSVARIER</sequence>
<dbReference type="InterPro" id="IPR010982">
    <property type="entry name" value="Lambda_DNA-bd_dom_sf"/>
</dbReference>
<evidence type="ECO:0000256" key="1">
    <source>
        <dbReference type="ARBA" id="ARBA00023015"/>
    </source>
</evidence>
<dbReference type="Pfam" id="PF13377">
    <property type="entry name" value="Peripla_BP_3"/>
    <property type="match status" value="1"/>
</dbReference>
<dbReference type="PROSITE" id="PS50932">
    <property type="entry name" value="HTH_LACI_2"/>
    <property type="match status" value="1"/>
</dbReference>
<reference evidence="5 6" key="1">
    <citation type="submission" date="2018-08" db="EMBL/GenBank/DDBJ databases">
        <title>A genome reference for cultivated species of the human gut microbiota.</title>
        <authorList>
            <person name="Zou Y."/>
            <person name="Xue W."/>
            <person name="Luo G."/>
        </authorList>
    </citation>
    <scope>NUCLEOTIDE SEQUENCE [LARGE SCALE GENOMIC DNA]</scope>
    <source>
        <strain evidence="5 6">AF22-21</strain>
    </source>
</reference>
<dbReference type="SUPFAM" id="SSF53822">
    <property type="entry name" value="Periplasmic binding protein-like I"/>
    <property type="match status" value="1"/>
</dbReference>
<dbReference type="Pfam" id="PF00356">
    <property type="entry name" value="LacI"/>
    <property type="match status" value="1"/>
</dbReference>
<dbReference type="SUPFAM" id="SSF47413">
    <property type="entry name" value="lambda repressor-like DNA-binding domains"/>
    <property type="match status" value="1"/>
</dbReference>
<dbReference type="InterPro" id="IPR028082">
    <property type="entry name" value="Peripla_BP_I"/>
</dbReference>
<keyword evidence="1" id="KW-0805">Transcription regulation</keyword>
<dbReference type="GO" id="GO:0003700">
    <property type="term" value="F:DNA-binding transcription factor activity"/>
    <property type="evidence" value="ECO:0007669"/>
    <property type="project" value="TreeGrafter"/>
</dbReference>
<evidence type="ECO:0000313" key="6">
    <source>
        <dbReference type="Proteomes" id="UP000283295"/>
    </source>
</evidence>
<dbReference type="Gene3D" id="3.40.50.2300">
    <property type="match status" value="2"/>
</dbReference>
<evidence type="ECO:0000259" key="4">
    <source>
        <dbReference type="PROSITE" id="PS50932"/>
    </source>
</evidence>
<evidence type="ECO:0000313" key="5">
    <source>
        <dbReference type="EMBL" id="RGS40881.1"/>
    </source>
</evidence>
<feature type="domain" description="HTH lacI-type" evidence="4">
    <location>
        <begin position="5"/>
        <end position="60"/>
    </location>
</feature>